<dbReference type="AlphaFoldDB" id="A0A0F9WVW4"/>
<comment type="caution">
    <text evidence="2">The sequence shown here is derived from an EMBL/GenBank/DDBJ whole genome shotgun (WGS) entry which is preliminary data.</text>
</comment>
<keyword evidence="1" id="KW-0472">Membrane</keyword>
<evidence type="ECO:0000256" key="1">
    <source>
        <dbReference type="SAM" id="Phobius"/>
    </source>
</evidence>
<name>A0A0F9WVW4_9ZZZZ</name>
<feature type="transmembrane region" description="Helical" evidence="1">
    <location>
        <begin position="12"/>
        <end position="31"/>
    </location>
</feature>
<evidence type="ECO:0000313" key="2">
    <source>
        <dbReference type="EMBL" id="KKN83088.1"/>
    </source>
</evidence>
<organism evidence="2">
    <name type="scientific">marine sediment metagenome</name>
    <dbReference type="NCBI Taxonomy" id="412755"/>
    <lineage>
        <taxon>unclassified sequences</taxon>
        <taxon>metagenomes</taxon>
        <taxon>ecological metagenomes</taxon>
    </lineage>
</organism>
<dbReference type="EMBL" id="LAZR01000191">
    <property type="protein sequence ID" value="KKN83088.1"/>
    <property type="molecule type" value="Genomic_DNA"/>
</dbReference>
<gene>
    <name evidence="2" type="ORF">LCGC14_0303540</name>
</gene>
<proteinExistence type="predicted"/>
<reference evidence="2" key="1">
    <citation type="journal article" date="2015" name="Nature">
        <title>Complex archaea that bridge the gap between prokaryotes and eukaryotes.</title>
        <authorList>
            <person name="Spang A."/>
            <person name="Saw J.H."/>
            <person name="Jorgensen S.L."/>
            <person name="Zaremba-Niedzwiedzka K."/>
            <person name="Martijn J."/>
            <person name="Lind A.E."/>
            <person name="van Eijk R."/>
            <person name="Schleper C."/>
            <person name="Guy L."/>
            <person name="Ettema T.J."/>
        </authorList>
    </citation>
    <scope>NUCLEOTIDE SEQUENCE</scope>
</reference>
<keyword evidence="1" id="KW-1133">Transmembrane helix</keyword>
<keyword evidence="1" id="KW-0812">Transmembrane</keyword>
<protein>
    <submittedName>
        <fullName evidence="2">Uncharacterized protein</fullName>
    </submittedName>
</protein>
<feature type="transmembrane region" description="Helical" evidence="1">
    <location>
        <begin position="37"/>
        <end position="63"/>
    </location>
</feature>
<sequence>MRFVPGILPTYAKMFFDILLPAFTVISLYIWGVEYYAGILLLFTLITVYGTWLTAKGLSYLAYPKYMDREIWRQTSFGTMYEMNNQQKKFNMEQCPKCKTKHLRYLFIMETDIYGVVGIHPIGNTLIKCNNCEWKLGGHEIGQVKK</sequence>
<accession>A0A0F9WVW4</accession>